<evidence type="ECO:0000256" key="1">
    <source>
        <dbReference type="ARBA" id="ARBA00001782"/>
    </source>
</evidence>
<accession>A0A9D0YWL4</accession>
<organism evidence="15 16">
    <name type="scientific">Candidatus Avichristensenella intestinipullorum</name>
    <dbReference type="NCBI Taxonomy" id="2840693"/>
    <lineage>
        <taxon>Bacteria</taxon>
        <taxon>Bacillati</taxon>
        <taxon>Bacillota</taxon>
        <taxon>Clostridia</taxon>
        <taxon>Candidatus Avichristensenella</taxon>
    </lineage>
</organism>
<feature type="binding site" evidence="10">
    <location>
        <begin position="178"/>
        <end position="180"/>
    </location>
    <ligand>
        <name>substrate</name>
    </ligand>
</feature>
<dbReference type="NCBIfam" id="NF004076">
    <property type="entry name" value="PRK05581.1-4"/>
    <property type="match status" value="1"/>
</dbReference>
<dbReference type="InterPro" id="IPR013785">
    <property type="entry name" value="Aldolase_TIM"/>
</dbReference>
<gene>
    <name evidence="10 15" type="primary">rpe</name>
    <name evidence="15" type="ORF">IAA66_05715</name>
</gene>
<comment type="cofactor">
    <cofactor evidence="10 13">
        <name>a divalent metal cation</name>
        <dbReference type="ChEBI" id="CHEBI:60240"/>
    </cofactor>
    <text evidence="10 13">Binds 1 divalent metal cation per subunit.</text>
</comment>
<comment type="function">
    <text evidence="10">Catalyzes the reversible epimerization of D-ribulose 5-phosphate to D-xylulose 5-phosphate.</text>
</comment>
<dbReference type="CDD" id="cd00429">
    <property type="entry name" value="RPE"/>
    <property type="match status" value="1"/>
</dbReference>
<feature type="binding site" evidence="10 13">
    <location>
        <position position="68"/>
    </location>
    <ligand>
        <name>a divalent metal cation</name>
        <dbReference type="ChEBI" id="CHEBI:60240"/>
    </ligand>
</feature>
<feature type="binding site" evidence="10 14">
    <location>
        <position position="68"/>
    </location>
    <ligand>
        <name>substrate</name>
    </ligand>
</feature>
<feature type="binding site" evidence="14">
    <location>
        <position position="180"/>
    </location>
    <ligand>
        <name>substrate</name>
    </ligand>
</feature>
<evidence type="ECO:0000256" key="9">
    <source>
        <dbReference type="ARBA" id="ARBA00023235"/>
    </source>
</evidence>
<feature type="binding site" evidence="10 13">
    <location>
        <position position="35"/>
    </location>
    <ligand>
        <name>a divalent metal cation</name>
        <dbReference type="ChEBI" id="CHEBI:60240"/>
    </ligand>
</feature>
<dbReference type="SUPFAM" id="SSF51366">
    <property type="entry name" value="Ribulose-phoshate binding barrel"/>
    <property type="match status" value="1"/>
</dbReference>
<evidence type="ECO:0000256" key="5">
    <source>
        <dbReference type="ARBA" id="ARBA00001954"/>
    </source>
</evidence>
<dbReference type="AlphaFoldDB" id="A0A9D0YWL4"/>
<dbReference type="PIRSF" id="PIRSF001461">
    <property type="entry name" value="RPE"/>
    <property type="match status" value="1"/>
</dbReference>
<keyword evidence="8 10" id="KW-0479">Metal-binding</keyword>
<comment type="cofactor">
    <cofactor evidence="3">
        <name>Co(2+)</name>
        <dbReference type="ChEBI" id="CHEBI:48828"/>
    </cofactor>
</comment>
<sequence>MDGKILVAPSMLSADFARLGEEARRLEAAGADVLHIDVMDGMFVPNITFGACVIRALRSACALPLDVHMMVRQPERYIDDMVEAGARYVTVHAEATPHIHRALQQIAEHPGVVAGVAINPGTPAQALQCVLGDVGLVLVMTVNPGFGGQKLIVPALDKIAEVRAMLDRIGSPALLEVDGGVTAQNAREFTARGANLLVSGTGIFRAPDAAAAIAAMKAHG</sequence>
<dbReference type="Gene3D" id="3.20.20.70">
    <property type="entry name" value="Aldolase class I"/>
    <property type="match status" value="1"/>
</dbReference>
<evidence type="ECO:0000256" key="11">
    <source>
        <dbReference type="PIRNR" id="PIRNR001461"/>
    </source>
</evidence>
<evidence type="ECO:0000256" key="8">
    <source>
        <dbReference type="ARBA" id="ARBA00022723"/>
    </source>
</evidence>
<comment type="cofactor">
    <cofactor evidence="5">
        <name>Fe(2+)</name>
        <dbReference type="ChEBI" id="CHEBI:29033"/>
    </cofactor>
</comment>
<evidence type="ECO:0000256" key="13">
    <source>
        <dbReference type="PIRSR" id="PIRSR001461-2"/>
    </source>
</evidence>
<feature type="active site" description="Proton donor" evidence="10 12">
    <location>
        <position position="178"/>
    </location>
</feature>
<feature type="active site" description="Proton acceptor" evidence="10 12">
    <location>
        <position position="37"/>
    </location>
</feature>
<dbReference type="InterPro" id="IPR026019">
    <property type="entry name" value="Ribul_P_3_epim"/>
</dbReference>
<evidence type="ECO:0000256" key="14">
    <source>
        <dbReference type="PIRSR" id="PIRSR001461-3"/>
    </source>
</evidence>
<evidence type="ECO:0000256" key="7">
    <source>
        <dbReference type="ARBA" id="ARBA00013188"/>
    </source>
</evidence>
<proteinExistence type="inferred from homology"/>
<dbReference type="GO" id="GO:0004750">
    <property type="term" value="F:D-ribulose-phosphate 3-epimerase activity"/>
    <property type="evidence" value="ECO:0007669"/>
    <property type="project" value="UniProtKB-UniRule"/>
</dbReference>
<dbReference type="PROSITE" id="PS01085">
    <property type="entry name" value="RIBUL_P_3_EPIMER_1"/>
    <property type="match status" value="1"/>
</dbReference>
<keyword evidence="13" id="KW-0464">Manganese</keyword>
<dbReference type="InterPro" id="IPR000056">
    <property type="entry name" value="Ribul_P_3_epim-like"/>
</dbReference>
<reference evidence="15" key="2">
    <citation type="journal article" date="2021" name="PeerJ">
        <title>Extensive microbial diversity within the chicken gut microbiome revealed by metagenomics and culture.</title>
        <authorList>
            <person name="Gilroy R."/>
            <person name="Ravi A."/>
            <person name="Getino M."/>
            <person name="Pursley I."/>
            <person name="Horton D.L."/>
            <person name="Alikhan N.F."/>
            <person name="Baker D."/>
            <person name="Gharbi K."/>
            <person name="Hall N."/>
            <person name="Watson M."/>
            <person name="Adriaenssens E.M."/>
            <person name="Foster-Nyarko E."/>
            <person name="Jarju S."/>
            <person name="Secka A."/>
            <person name="Antonio M."/>
            <person name="Oren A."/>
            <person name="Chaudhuri R.R."/>
            <person name="La Ragione R."/>
            <person name="Hildebrand F."/>
            <person name="Pallen M.J."/>
        </authorList>
    </citation>
    <scope>NUCLEOTIDE SEQUENCE</scope>
    <source>
        <strain evidence="15">ChiHile30-977</strain>
    </source>
</reference>
<feature type="binding site" evidence="10 13">
    <location>
        <position position="178"/>
    </location>
    <ligand>
        <name>a divalent metal cation</name>
        <dbReference type="ChEBI" id="CHEBI:60240"/>
    </ligand>
</feature>
<dbReference type="InterPro" id="IPR011060">
    <property type="entry name" value="RibuloseP-bd_barrel"/>
</dbReference>
<comment type="cofactor">
    <cofactor evidence="2">
        <name>Mn(2+)</name>
        <dbReference type="ChEBI" id="CHEBI:29035"/>
    </cofactor>
</comment>
<comment type="caution">
    <text evidence="10">Lacks conserved residue(s) required for the propagation of feature annotation.</text>
</comment>
<feature type="binding site" evidence="14">
    <location>
        <begin position="200"/>
        <end position="201"/>
    </location>
    <ligand>
        <name>substrate</name>
    </ligand>
</feature>
<comment type="cofactor">
    <cofactor evidence="4">
        <name>Zn(2+)</name>
        <dbReference type="ChEBI" id="CHEBI:29105"/>
    </cofactor>
</comment>
<evidence type="ECO:0000256" key="3">
    <source>
        <dbReference type="ARBA" id="ARBA00001941"/>
    </source>
</evidence>
<dbReference type="EC" id="5.1.3.1" evidence="7 10"/>
<evidence type="ECO:0000256" key="10">
    <source>
        <dbReference type="HAMAP-Rule" id="MF_02227"/>
    </source>
</evidence>
<feature type="binding site" evidence="10 14">
    <location>
        <begin position="145"/>
        <end position="148"/>
    </location>
    <ligand>
        <name>substrate</name>
    </ligand>
</feature>
<dbReference type="Proteomes" id="UP000886819">
    <property type="component" value="Unassembled WGS sequence"/>
</dbReference>
<evidence type="ECO:0000256" key="12">
    <source>
        <dbReference type="PIRSR" id="PIRSR001461-1"/>
    </source>
</evidence>
<dbReference type="GO" id="GO:0019323">
    <property type="term" value="P:pentose catabolic process"/>
    <property type="evidence" value="ECO:0007669"/>
    <property type="project" value="UniProtKB-UniRule"/>
</dbReference>
<dbReference type="PANTHER" id="PTHR11749">
    <property type="entry name" value="RIBULOSE-5-PHOSPHATE-3-EPIMERASE"/>
    <property type="match status" value="1"/>
</dbReference>
<name>A0A9D0YWL4_9FIRM</name>
<dbReference type="GO" id="GO:0046872">
    <property type="term" value="F:metal ion binding"/>
    <property type="evidence" value="ECO:0007669"/>
    <property type="project" value="UniProtKB-UniRule"/>
</dbReference>
<evidence type="ECO:0000313" key="16">
    <source>
        <dbReference type="Proteomes" id="UP000886819"/>
    </source>
</evidence>
<dbReference type="HAMAP" id="MF_02227">
    <property type="entry name" value="RPE"/>
    <property type="match status" value="1"/>
</dbReference>
<keyword evidence="13" id="KW-0862">Zinc</keyword>
<comment type="catalytic activity">
    <reaction evidence="1 10 11">
        <text>D-ribulose 5-phosphate = D-xylulose 5-phosphate</text>
        <dbReference type="Rhea" id="RHEA:13677"/>
        <dbReference type="ChEBI" id="CHEBI:57737"/>
        <dbReference type="ChEBI" id="CHEBI:58121"/>
        <dbReference type="EC" id="5.1.3.1"/>
    </reaction>
</comment>
<feature type="binding site" evidence="10 14">
    <location>
        <position position="10"/>
    </location>
    <ligand>
        <name>substrate</name>
    </ligand>
</feature>
<dbReference type="NCBIfam" id="TIGR01163">
    <property type="entry name" value="rpe"/>
    <property type="match status" value="1"/>
</dbReference>
<evidence type="ECO:0000256" key="2">
    <source>
        <dbReference type="ARBA" id="ARBA00001936"/>
    </source>
</evidence>
<feature type="binding site" evidence="10 13">
    <location>
        <position position="37"/>
    </location>
    <ligand>
        <name>a divalent metal cation</name>
        <dbReference type="ChEBI" id="CHEBI:60240"/>
    </ligand>
</feature>
<keyword evidence="10 11" id="KW-0119">Carbohydrate metabolism</keyword>
<comment type="caution">
    <text evidence="15">The sequence shown here is derived from an EMBL/GenBank/DDBJ whole genome shotgun (WGS) entry which is preliminary data.</text>
</comment>
<evidence type="ECO:0000256" key="6">
    <source>
        <dbReference type="ARBA" id="ARBA00009541"/>
    </source>
</evidence>
<dbReference type="Pfam" id="PF00834">
    <property type="entry name" value="Ribul_P_3_epim"/>
    <property type="match status" value="1"/>
</dbReference>
<keyword evidence="13" id="KW-0170">Cobalt</keyword>
<dbReference type="GO" id="GO:0006098">
    <property type="term" value="P:pentose-phosphate shunt"/>
    <property type="evidence" value="ECO:0007669"/>
    <property type="project" value="UniProtKB-UniRule"/>
</dbReference>
<comment type="pathway">
    <text evidence="10">Carbohydrate degradation.</text>
</comment>
<evidence type="ECO:0000313" key="15">
    <source>
        <dbReference type="EMBL" id="HIQ63069.1"/>
    </source>
</evidence>
<keyword evidence="9 10" id="KW-0413">Isomerase</keyword>
<protein>
    <recommendedName>
        <fullName evidence="7 10">Ribulose-phosphate 3-epimerase</fullName>
        <ecNumber evidence="7 10">5.1.3.1</ecNumber>
    </recommendedName>
</protein>
<dbReference type="GO" id="GO:0005737">
    <property type="term" value="C:cytoplasm"/>
    <property type="evidence" value="ECO:0007669"/>
    <property type="project" value="UniProtKB-ARBA"/>
</dbReference>
<dbReference type="FunFam" id="3.20.20.70:FF:000004">
    <property type="entry name" value="Ribulose-phosphate 3-epimerase"/>
    <property type="match status" value="1"/>
</dbReference>
<dbReference type="EMBL" id="DVFI01000087">
    <property type="protein sequence ID" value="HIQ63069.1"/>
    <property type="molecule type" value="Genomic_DNA"/>
</dbReference>
<evidence type="ECO:0000256" key="4">
    <source>
        <dbReference type="ARBA" id="ARBA00001947"/>
    </source>
</evidence>
<reference evidence="15" key="1">
    <citation type="submission" date="2020-10" db="EMBL/GenBank/DDBJ databases">
        <authorList>
            <person name="Gilroy R."/>
        </authorList>
    </citation>
    <scope>NUCLEOTIDE SEQUENCE</scope>
    <source>
        <strain evidence="15">ChiHile30-977</strain>
    </source>
</reference>
<comment type="similarity">
    <text evidence="6 10 11">Belongs to the ribulose-phosphate 3-epimerase family.</text>
</comment>